<evidence type="ECO:0000259" key="5">
    <source>
        <dbReference type="Pfam" id="PF00535"/>
    </source>
</evidence>
<feature type="domain" description="Glycosyltransferase 2-like" evidence="5">
    <location>
        <begin position="3"/>
        <end position="129"/>
    </location>
</feature>
<keyword evidence="4" id="KW-0812">Transmembrane</keyword>
<dbReference type="Pfam" id="PF00535">
    <property type="entry name" value="Glycos_transf_2"/>
    <property type="match status" value="1"/>
</dbReference>
<dbReference type="GO" id="GO:0016757">
    <property type="term" value="F:glycosyltransferase activity"/>
    <property type="evidence" value="ECO:0007669"/>
    <property type="project" value="UniProtKB-KW"/>
</dbReference>
<evidence type="ECO:0000256" key="4">
    <source>
        <dbReference type="SAM" id="Phobius"/>
    </source>
</evidence>
<dbReference type="AlphaFoldDB" id="A0A6N8HDR1"/>
<keyword evidence="7" id="KW-1185">Reference proteome</keyword>
<comment type="caution">
    <text evidence="6">The sequence shown here is derived from an EMBL/GenBank/DDBJ whole genome shotgun (WGS) entry which is preliminary data.</text>
</comment>
<keyword evidence="3 6" id="KW-0808">Transferase</keyword>
<evidence type="ECO:0000256" key="3">
    <source>
        <dbReference type="ARBA" id="ARBA00022679"/>
    </source>
</evidence>
<dbReference type="OrthoDB" id="9815829at2"/>
<dbReference type="SUPFAM" id="SSF53448">
    <property type="entry name" value="Nucleotide-diphospho-sugar transferases"/>
    <property type="match status" value="1"/>
</dbReference>
<accession>A0A6N8HDR1</accession>
<organism evidence="6 7">
    <name type="scientific">Flavobacterium rakeshii</name>
    <dbReference type="NCBI Taxonomy" id="1038845"/>
    <lineage>
        <taxon>Bacteria</taxon>
        <taxon>Pseudomonadati</taxon>
        <taxon>Bacteroidota</taxon>
        <taxon>Flavobacteriia</taxon>
        <taxon>Flavobacteriales</taxon>
        <taxon>Flavobacteriaceae</taxon>
        <taxon>Flavobacterium</taxon>
    </lineage>
</organism>
<dbReference type="PANTHER" id="PTHR43685:SF5">
    <property type="entry name" value="GLYCOSYLTRANSFERASE EPSE-RELATED"/>
    <property type="match status" value="1"/>
</dbReference>
<evidence type="ECO:0000256" key="1">
    <source>
        <dbReference type="ARBA" id="ARBA00006739"/>
    </source>
</evidence>
<comment type="similarity">
    <text evidence="1">Belongs to the glycosyltransferase 2 family.</text>
</comment>
<dbReference type="RefSeq" id="WP_157482754.1">
    <property type="nucleotide sequence ID" value="NZ_WOWP01000024.1"/>
</dbReference>
<dbReference type="PANTHER" id="PTHR43685">
    <property type="entry name" value="GLYCOSYLTRANSFERASE"/>
    <property type="match status" value="1"/>
</dbReference>
<keyword evidence="2" id="KW-0328">Glycosyltransferase</keyword>
<sequence length="258" mass="30179">MISIITTVKNGSKYILETLESIKNQTFKDFEHIIVDDGSTDNTVQILNKFQFDNPNYKLLLFQPGSLGRGKALNFAIGKAKFEWVAIIDADDIWHPEKLKAQVNILKVHPEITVLATKTKLFSKSFEFDDFKVITFYLIKPKKMLYKSIISHSSVIIKKQDAVYDEKRVSQFDADLWYRLAFNSDKTLALIEQELNFHRIHETQSFESSKGQLYQINAIKLNVKYCIKTFTIFPLIIYAVKYFYRSLIPRNIRFKRVK</sequence>
<dbReference type="InterPro" id="IPR050834">
    <property type="entry name" value="Glycosyltransf_2"/>
</dbReference>
<dbReference type="Proteomes" id="UP000433945">
    <property type="component" value="Unassembled WGS sequence"/>
</dbReference>
<evidence type="ECO:0000313" key="7">
    <source>
        <dbReference type="Proteomes" id="UP000433945"/>
    </source>
</evidence>
<evidence type="ECO:0000313" key="6">
    <source>
        <dbReference type="EMBL" id="MUV03626.1"/>
    </source>
</evidence>
<dbReference type="EMBL" id="WOWP01000024">
    <property type="protein sequence ID" value="MUV03626.1"/>
    <property type="molecule type" value="Genomic_DNA"/>
</dbReference>
<keyword evidence="4" id="KW-0472">Membrane</keyword>
<evidence type="ECO:0000256" key="2">
    <source>
        <dbReference type="ARBA" id="ARBA00022676"/>
    </source>
</evidence>
<proteinExistence type="inferred from homology"/>
<reference evidence="6 7" key="1">
    <citation type="submission" date="2019-12" db="EMBL/GenBank/DDBJ databases">
        <authorList>
            <person name="Sun J.-Q."/>
        </authorList>
    </citation>
    <scope>NUCLEOTIDE SEQUENCE [LARGE SCALE GENOMIC DNA]</scope>
    <source>
        <strain evidence="6 7">JCM 17928</strain>
    </source>
</reference>
<gene>
    <name evidence="6" type="ORF">GN157_07875</name>
</gene>
<dbReference type="Gene3D" id="3.90.550.10">
    <property type="entry name" value="Spore Coat Polysaccharide Biosynthesis Protein SpsA, Chain A"/>
    <property type="match status" value="1"/>
</dbReference>
<dbReference type="InterPro" id="IPR029044">
    <property type="entry name" value="Nucleotide-diphossugar_trans"/>
</dbReference>
<dbReference type="CDD" id="cd00761">
    <property type="entry name" value="Glyco_tranf_GTA_type"/>
    <property type="match status" value="1"/>
</dbReference>
<keyword evidence="4" id="KW-1133">Transmembrane helix</keyword>
<protein>
    <submittedName>
        <fullName evidence="6">Glycosyltransferase</fullName>
    </submittedName>
</protein>
<name>A0A6N8HDR1_9FLAO</name>
<feature type="transmembrane region" description="Helical" evidence="4">
    <location>
        <begin position="230"/>
        <end position="248"/>
    </location>
</feature>
<dbReference type="InterPro" id="IPR001173">
    <property type="entry name" value="Glyco_trans_2-like"/>
</dbReference>